<evidence type="ECO:0000313" key="2">
    <source>
        <dbReference type="Proteomes" id="UP000554235"/>
    </source>
</evidence>
<protein>
    <submittedName>
        <fullName evidence="1">Uncharacterized protein</fullName>
    </submittedName>
</protein>
<comment type="caution">
    <text evidence="1">The sequence shown here is derived from an EMBL/GenBank/DDBJ whole genome shotgun (WGS) entry which is preliminary data.</text>
</comment>
<reference evidence="1 2" key="1">
    <citation type="submission" date="2020-01" db="EMBL/GenBank/DDBJ databases">
        <title>Identification and distribution of gene clusters putatively required for synthesis of sphingolipid metabolism inhibitors in phylogenetically diverse species of the filamentous fungus Fusarium.</title>
        <authorList>
            <person name="Kim H.-S."/>
            <person name="Busman M."/>
            <person name="Brown D.W."/>
            <person name="Divon H."/>
            <person name="Uhlig S."/>
            <person name="Proctor R.H."/>
        </authorList>
    </citation>
    <scope>NUCLEOTIDE SEQUENCE [LARGE SCALE GENOMIC DNA]</scope>
    <source>
        <strain evidence="1 2">NRRL 20459</strain>
    </source>
</reference>
<dbReference type="AlphaFoldDB" id="A0A8H4L947"/>
<gene>
    <name evidence="1" type="ORF">FALBO_7993</name>
</gene>
<evidence type="ECO:0000313" key="1">
    <source>
        <dbReference type="EMBL" id="KAF4465172.1"/>
    </source>
</evidence>
<proteinExistence type="predicted"/>
<name>A0A8H4L947_9HYPO</name>
<accession>A0A8H4L947</accession>
<organism evidence="1 2">
    <name type="scientific">Fusarium albosuccineum</name>
    <dbReference type="NCBI Taxonomy" id="1237068"/>
    <lineage>
        <taxon>Eukaryota</taxon>
        <taxon>Fungi</taxon>
        <taxon>Dikarya</taxon>
        <taxon>Ascomycota</taxon>
        <taxon>Pezizomycotina</taxon>
        <taxon>Sordariomycetes</taxon>
        <taxon>Hypocreomycetidae</taxon>
        <taxon>Hypocreales</taxon>
        <taxon>Nectriaceae</taxon>
        <taxon>Fusarium</taxon>
        <taxon>Fusarium decemcellulare species complex</taxon>
    </lineage>
</organism>
<dbReference type="Proteomes" id="UP000554235">
    <property type="component" value="Unassembled WGS sequence"/>
</dbReference>
<keyword evidence="2" id="KW-1185">Reference proteome</keyword>
<sequence>MPAIISMPLRIGHRFGITNTPIGIFLDPALPSLPLPRPLIGAFVFDRPGIPGLPAPMSRLCHPPLHATDCFTMAYLPTQDACCFGATNTWGCGQRPVAIETAMNEARYAVFHRLPRKIHRVSADFAGPQSASMPPLLTWTTHRSVIQQEPQQGWLVMFSPARLGRAYLILQISPAGHMLVTSSRQREIASSVAPTNYVD</sequence>
<dbReference type="EMBL" id="JAADYS010001079">
    <property type="protein sequence ID" value="KAF4465172.1"/>
    <property type="molecule type" value="Genomic_DNA"/>
</dbReference>